<dbReference type="InterPro" id="IPR029060">
    <property type="entry name" value="PIN-like_dom_sf"/>
</dbReference>
<dbReference type="AlphaFoldDB" id="A0A1U7I3R3"/>
<dbReference type="OrthoDB" id="5624224at2"/>
<sequence length="158" mass="18306">MAHKYKIYADICCLNRPLDNLEQLRIRLESEAVISILEKCEKGEWTLINTDAIQFEINKNADLFKKEQLESIISIATDYINSNSSIEARAKEFMTMGFKLYDALHLAFAETASVDIFLTTDDRLLRKAKQYSDSIKVKVENPVVWLMSILQEDDHEIR</sequence>
<gene>
    <name evidence="1" type="ORF">NIES2119_30285</name>
</gene>
<comment type="caution">
    <text evidence="1">The sequence shown here is derived from an EMBL/GenBank/DDBJ whole genome shotgun (WGS) entry which is preliminary data.</text>
</comment>
<name>A0A1U7I3R3_9CYAN</name>
<dbReference type="Proteomes" id="UP000185860">
    <property type="component" value="Unassembled WGS sequence"/>
</dbReference>
<dbReference type="SUPFAM" id="SSF88723">
    <property type="entry name" value="PIN domain-like"/>
    <property type="match status" value="1"/>
</dbReference>
<dbReference type="EMBL" id="MRCE01000059">
    <property type="protein sequence ID" value="OKH30780.1"/>
    <property type="molecule type" value="Genomic_DNA"/>
</dbReference>
<accession>A0A1U7I3R3</accession>
<reference evidence="1 2" key="1">
    <citation type="submission" date="2016-11" db="EMBL/GenBank/DDBJ databases">
        <title>Draft Genome Sequences of Nine Cyanobacterial Strains from Diverse Habitats.</title>
        <authorList>
            <person name="Zhu T."/>
            <person name="Hou S."/>
            <person name="Lu X."/>
            <person name="Hess W.R."/>
        </authorList>
    </citation>
    <scope>NUCLEOTIDE SEQUENCE [LARGE SCALE GENOMIC DNA]</scope>
    <source>
        <strain evidence="1 2">IAM M-71</strain>
    </source>
</reference>
<protein>
    <submittedName>
        <fullName evidence="1">PIN domain-containing protein</fullName>
    </submittedName>
</protein>
<evidence type="ECO:0000313" key="1">
    <source>
        <dbReference type="EMBL" id="OKH30780.1"/>
    </source>
</evidence>
<evidence type="ECO:0000313" key="2">
    <source>
        <dbReference type="Proteomes" id="UP000185860"/>
    </source>
</evidence>
<dbReference type="Gene3D" id="3.40.50.1010">
    <property type="entry name" value="5'-nuclease"/>
    <property type="match status" value="1"/>
</dbReference>
<organism evidence="1 2">
    <name type="scientific">[Phormidium ambiguum] IAM M-71</name>
    <dbReference type="NCBI Taxonomy" id="454136"/>
    <lineage>
        <taxon>Bacteria</taxon>
        <taxon>Bacillati</taxon>
        <taxon>Cyanobacteriota</taxon>
        <taxon>Cyanophyceae</taxon>
        <taxon>Oscillatoriophycideae</taxon>
        <taxon>Aerosakkonematales</taxon>
        <taxon>Aerosakkonemataceae</taxon>
        <taxon>Floridanema</taxon>
    </lineage>
</organism>
<dbReference type="RefSeq" id="WP_073597211.1">
    <property type="nucleotide sequence ID" value="NZ_MRCE01000059.1"/>
</dbReference>
<dbReference type="STRING" id="454136.NIES2119_30285"/>
<proteinExistence type="predicted"/>